<keyword evidence="3" id="KW-1185">Reference proteome</keyword>
<evidence type="ECO:0000256" key="1">
    <source>
        <dbReference type="SAM" id="Phobius"/>
    </source>
</evidence>
<dbReference type="Proteomes" id="UP001597502">
    <property type="component" value="Unassembled WGS sequence"/>
</dbReference>
<evidence type="ECO:0000313" key="3">
    <source>
        <dbReference type="Proteomes" id="UP001597502"/>
    </source>
</evidence>
<accession>A0ABW5V984</accession>
<keyword evidence="1" id="KW-1133">Transmembrane helix</keyword>
<evidence type="ECO:0000313" key="2">
    <source>
        <dbReference type="EMBL" id="MFD2761185.1"/>
    </source>
</evidence>
<dbReference type="RefSeq" id="WP_382393575.1">
    <property type="nucleotide sequence ID" value="NZ_JBHUNA010000020.1"/>
</dbReference>
<dbReference type="InterPro" id="IPR031616">
    <property type="entry name" value="BsrE-like"/>
</dbReference>
<feature type="transmembrane region" description="Helical" evidence="1">
    <location>
        <begin position="20"/>
        <end position="43"/>
    </location>
</feature>
<dbReference type="EMBL" id="JBHUNA010000020">
    <property type="protein sequence ID" value="MFD2761185.1"/>
    <property type="molecule type" value="Genomic_DNA"/>
</dbReference>
<name>A0ABW5V984_9BACI</name>
<dbReference type="Pfam" id="PF16935">
    <property type="entry name" value="Hol_Tox"/>
    <property type="match status" value="1"/>
</dbReference>
<sequence>MFSQKGRGPFLPVKEVRPLGIFEVLMVLTSFGTLLICLVTLIVELINKK</sequence>
<protein>
    <submittedName>
        <fullName evidence="2">Holin-like toxin</fullName>
    </submittedName>
</protein>
<comment type="caution">
    <text evidence="2">The sequence shown here is derived from an EMBL/GenBank/DDBJ whole genome shotgun (WGS) entry which is preliminary data.</text>
</comment>
<keyword evidence="1" id="KW-0472">Membrane</keyword>
<reference evidence="3" key="1">
    <citation type="journal article" date="2019" name="Int. J. Syst. Evol. Microbiol.">
        <title>The Global Catalogue of Microorganisms (GCM) 10K type strain sequencing project: providing services to taxonomists for standard genome sequencing and annotation.</title>
        <authorList>
            <consortium name="The Broad Institute Genomics Platform"/>
            <consortium name="The Broad Institute Genome Sequencing Center for Infectious Disease"/>
            <person name="Wu L."/>
            <person name="Ma J."/>
        </authorList>
    </citation>
    <scope>NUCLEOTIDE SEQUENCE [LARGE SCALE GENOMIC DNA]</scope>
    <source>
        <strain evidence="3">TISTR 1535</strain>
    </source>
</reference>
<proteinExistence type="predicted"/>
<organism evidence="2 3">
    <name type="scientific">Lentibacillus juripiscarius</name>
    <dbReference type="NCBI Taxonomy" id="257446"/>
    <lineage>
        <taxon>Bacteria</taxon>
        <taxon>Bacillati</taxon>
        <taxon>Bacillota</taxon>
        <taxon>Bacilli</taxon>
        <taxon>Bacillales</taxon>
        <taxon>Bacillaceae</taxon>
        <taxon>Lentibacillus</taxon>
    </lineage>
</organism>
<gene>
    <name evidence="2" type="ORF">ACFSUO_09405</name>
</gene>
<keyword evidence="1" id="KW-0812">Transmembrane</keyword>